<dbReference type="STRING" id="720554.Clocl_2625"/>
<feature type="domain" description="RNA polymerase sigma factor 70 region 4 type 2" evidence="6">
    <location>
        <begin position="117"/>
        <end position="168"/>
    </location>
</feature>
<dbReference type="PANTHER" id="PTHR43133">
    <property type="entry name" value="RNA POLYMERASE ECF-TYPE SIGMA FACTO"/>
    <property type="match status" value="1"/>
</dbReference>
<reference evidence="7 8" key="2">
    <citation type="journal article" date="2012" name="Stand. Genomic Sci.">
        <title>Complete Genome Sequence of Clostridium clariflavum DSM 19732.</title>
        <authorList>
            <person name="Izquierdo J.A."/>
            <person name="Goodwin L."/>
            <person name="Davenport K.W."/>
            <person name="Teshima H."/>
            <person name="Bruce D."/>
            <person name="Detter C."/>
            <person name="Tapia R."/>
            <person name="Han S."/>
            <person name="Land M."/>
            <person name="Hauser L."/>
            <person name="Jeffries C.D."/>
            <person name="Han J."/>
            <person name="Pitluck S."/>
            <person name="Nolan M."/>
            <person name="Chen A."/>
            <person name="Huntemann M."/>
            <person name="Mavromatis K."/>
            <person name="Mikhailova N."/>
            <person name="Liolios K."/>
            <person name="Woyke T."/>
            <person name="Lynd L.R."/>
        </authorList>
    </citation>
    <scope>NUCLEOTIDE SEQUENCE [LARGE SCALE GENOMIC DNA]</scope>
    <source>
        <strain evidence="8">DSM 19732 / NBRC 101661 / EBR45</strain>
    </source>
</reference>
<dbReference type="InterPro" id="IPR013325">
    <property type="entry name" value="RNA_pol_sigma_r2"/>
</dbReference>
<name>G8M1H6_ACECE</name>
<dbReference type="Pfam" id="PF04542">
    <property type="entry name" value="Sigma70_r2"/>
    <property type="match status" value="1"/>
</dbReference>
<dbReference type="InterPro" id="IPR013324">
    <property type="entry name" value="RNA_pol_sigma_r3/r4-like"/>
</dbReference>
<evidence type="ECO:0000259" key="6">
    <source>
        <dbReference type="Pfam" id="PF08281"/>
    </source>
</evidence>
<protein>
    <submittedName>
        <fullName evidence="7">RNA polymerase sigma factor, sigma-70 family</fullName>
    </submittedName>
</protein>
<dbReference type="Gene3D" id="1.10.1740.10">
    <property type="match status" value="1"/>
</dbReference>
<comment type="similarity">
    <text evidence="1">Belongs to the sigma-70 factor family. ECF subfamily.</text>
</comment>
<dbReference type="GO" id="GO:0006352">
    <property type="term" value="P:DNA-templated transcription initiation"/>
    <property type="evidence" value="ECO:0007669"/>
    <property type="project" value="InterPro"/>
</dbReference>
<keyword evidence="4" id="KW-0804">Transcription</keyword>
<dbReference type="CDD" id="cd06171">
    <property type="entry name" value="Sigma70_r4"/>
    <property type="match status" value="1"/>
</dbReference>
<evidence type="ECO:0000313" key="8">
    <source>
        <dbReference type="Proteomes" id="UP000005435"/>
    </source>
</evidence>
<evidence type="ECO:0000256" key="3">
    <source>
        <dbReference type="ARBA" id="ARBA00023082"/>
    </source>
</evidence>
<keyword evidence="3" id="KW-0731">Sigma factor</keyword>
<dbReference type="eggNOG" id="COG1595">
    <property type="taxonomic scope" value="Bacteria"/>
</dbReference>
<keyword evidence="8" id="KW-1185">Reference proteome</keyword>
<dbReference type="InterPro" id="IPR036388">
    <property type="entry name" value="WH-like_DNA-bd_sf"/>
</dbReference>
<dbReference type="GO" id="GO:0003677">
    <property type="term" value="F:DNA binding"/>
    <property type="evidence" value="ECO:0007669"/>
    <property type="project" value="InterPro"/>
</dbReference>
<dbReference type="OrthoDB" id="9784984at2"/>
<evidence type="ECO:0000256" key="4">
    <source>
        <dbReference type="ARBA" id="ARBA00023163"/>
    </source>
</evidence>
<dbReference type="SUPFAM" id="SSF88946">
    <property type="entry name" value="Sigma2 domain of RNA polymerase sigma factors"/>
    <property type="match status" value="1"/>
</dbReference>
<accession>G8M1H6</accession>
<dbReference type="Proteomes" id="UP000005435">
    <property type="component" value="Chromosome"/>
</dbReference>
<organism evidence="7 8">
    <name type="scientific">Acetivibrio clariflavus (strain DSM 19732 / NBRC 101661 / EBR45)</name>
    <name type="common">Clostridium clariflavum</name>
    <dbReference type="NCBI Taxonomy" id="720554"/>
    <lineage>
        <taxon>Bacteria</taxon>
        <taxon>Bacillati</taxon>
        <taxon>Bacillota</taxon>
        <taxon>Clostridia</taxon>
        <taxon>Eubacteriales</taxon>
        <taxon>Oscillospiraceae</taxon>
        <taxon>Acetivibrio</taxon>
    </lineage>
</organism>
<dbReference type="InterPro" id="IPR007627">
    <property type="entry name" value="RNA_pol_sigma70_r2"/>
</dbReference>
<dbReference type="SUPFAM" id="SSF88659">
    <property type="entry name" value="Sigma3 and sigma4 domains of RNA polymerase sigma factors"/>
    <property type="match status" value="1"/>
</dbReference>
<dbReference type="PANTHER" id="PTHR43133:SF51">
    <property type="entry name" value="RNA POLYMERASE SIGMA FACTOR"/>
    <property type="match status" value="1"/>
</dbReference>
<dbReference type="InterPro" id="IPR014284">
    <property type="entry name" value="RNA_pol_sigma-70_dom"/>
</dbReference>
<dbReference type="GO" id="GO:0016987">
    <property type="term" value="F:sigma factor activity"/>
    <property type="evidence" value="ECO:0007669"/>
    <property type="project" value="UniProtKB-KW"/>
</dbReference>
<evidence type="ECO:0000259" key="5">
    <source>
        <dbReference type="Pfam" id="PF04542"/>
    </source>
</evidence>
<evidence type="ECO:0000313" key="7">
    <source>
        <dbReference type="EMBL" id="AEV69191.1"/>
    </source>
</evidence>
<proteinExistence type="inferred from homology"/>
<keyword evidence="2" id="KW-0805">Transcription regulation</keyword>
<gene>
    <name evidence="7" type="ordered locus">Clocl_2625</name>
</gene>
<dbReference type="NCBIfam" id="TIGR02937">
    <property type="entry name" value="sigma70-ECF"/>
    <property type="match status" value="1"/>
</dbReference>
<dbReference type="RefSeq" id="WP_014255752.1">
    <property type="nucleotide sequence ID" value="NC_016627.1"/>
</dbReference>
<dbReference type="InterPro" id="IPR039425">
    <property type="entry name" value="RNA_pol_sigma-70-like"/>
</dbReference>
<feature type="domain" description="RNA polymerase sigma-70 region 2" evidence="5">
    <location>
        <begin position="21"/>
        <end position="87"/>
    </location>
</feature>
<dbReference type="InterPro" id="IPR013249">
    <property type="entry name" value="RNA_pol_sigma70_r4_t2"/>
</dbReference>
<dbReference type="Gene3D" id="1.10.10.10">
    <property type="entry name" value="Winged helix-like DNA-binding domain superfamily/Winged helix DNA-binding domain"/>
    <property type="match status" value="1"/>
</dbReference>
<dbReference type="HOGENOM" id="CLU_047691_3_0_9"/>
<evidence type="ECO:0000256" key="2">
    <source>
        <dbReference type="ARBA" id="ARBA00023015"/>
    </source>
</evidence>
<sequence>MDEINLIRLCQKGDSEAFDNLFKLYSKKALHTAYLISGSRHLAEEIVQESFIQCFKNINKLNDPQKFRSWFYRIIVRYSWKAISKEKNKDIDIEDDANICSAPDEVFNTIESLEIRKAVHRALDKLTLPLKTVVILYYFNGLSTKEISKTLNCMQGTVKSRLYNARKILGKELKQYKSLSEYGEECKINGLQKSN</sequence>
<reference evidence="8" key="1">
    <citation type="submission" date="2011-12" db="EMBL/GenBank/DDBJ databases">
        <title>Complete sequence of Clostridium clariflavum DSM 19732.</title>
        <authorList>
            <consortium name="US DOE Joint Genome Institute"/>
            <person name="Lucas S."/>
            <person name="Han J."/>
            <person name="Lapidus A."/>
            <person name="Cheng J.-F."/>
            <person name="Goodwin L."/>
            <person name="Pitluck S."/>
            <person name="Peters L."/>
            <person name="Teshima H."/>
            <person name="Detter J.C."/>
            <person name="Han C."/>
            <person name="Tapia R."/>
            <person name="Land M."/>
            <person name="Hauser L."/>
            <person name="Kyrpides N."/>
            <person name="Ivanova N."/>
            <person name="Pagani I."/>
            <person name="Kitzmiller T."/>
            <person name="Lynd L."/>
            <person name="Izquierdo J."/>
            <person name="Woyke T."/>
        </authorList>
    </citation>
    <scope>NUCLEOTIDE SEQUENCE [LARGE SCALE GENOMIC DNA]</scope>
    <source>
        <strain evidence="8">DSM 19732 / NBRC 101661 / EBR45</strain>
    </source>
</reference>
<dbReference type="EMBL" id="CP003065">
    <property type="protein sequence ID" value="AEV69191.1"/>
    <property type="molecule type" value="Genomic_DNA"/>
</dbReference>
<dbReference type="KEGG" id="ccl:Clocl_2625"/>
<evidence type="ECO:0000256" key="1">
    <source>
        <dbReference type="ARBA" id="ARBA00010641"/>
    </source>
</evidence>
<dbReference type="AlphaFoldDB" id="G8M1H6"/>
<dbReference type="Pfam" id="PF08281">
    <property type="entry name" value="Sigma70_r4_2"/>
    <property type="match status" value="1"/>
</dbReference>